<dbReference type="NCBIfam" id="NF011987">
    <property type="entry name" value="PRK15446.2-3"/>
    <property type="match status" value="1"/>
</dbReference>
<dbReference type="Gene3D" id="2.30.40.10">
    <property type="entry name" value="Urease, subunit C, domain 1"/>
    <property type="match status" value="1"/>
</dbReference>
<dbReference type="PIRSF" id="PIRSF038971">
    <property type="entry name" value="PhnM"/>
    <property type="match status" value="1"/>
</dbReference>
<reference evidence="2 3" key="1">
    <citation type="submission" date="2015-11" db="EMBL/GenBank/DDBJ databases">
        <authorList>
            <person name="Sahl J."/>
            <person name="Wagner D."/>
            <person name="Keim P."/>
        </authorList>
    </citation>
    <scope>NUCLEOTIDE SEQUENCE [LARGE SCALE GENOMIC DNA]</scope>
    <source>
        <strain evidence="2 3">BDU18</strain>
    </source>
</reference>
<dbReference type="NCBIfam" id="NF011990">
    <property type="entry name" value="PRK15446.2-6"/>
    <property type="match status" value="1"/>
</dbReference>
<dbReference type="PANTHER" id="PTHR43135:SF3">
    <property type="entry name" value="ALPHA-D-RIBOSE 1-METHYLPHOSPHONATE 5-TRIPHOSPHATE DIPHOSPHATASE"/>
    <property type="match status" value="1"/>
</dbReference>
<sequence>MKDDSLTTAIARGADRTASRLAGIVGRRVLTRSGIEAARIAFAGERIADVHAASRDDAPPSAADFLDAGNLLVLPGIVDLHGDAFERVVMPRPNVSFDYRHALYDTDRQLLANGITTEFHGVTLSWEGGLRGAAYAERMFDALARHRGVLGAHHYVHLRFEAHNVADVALACEWIRAGRVQFVALNDHLPEMVKRLGNARKLQHYADRAQCDVDAFCERVRAAQAAADAVPASAARLVRAALDAGLRVASHDDPNPEVRRRHHAMGCSIGEFPLTVETAMTARELGDAVVFGAPNVVRGGSHMNAPSASEMVKAGLCDVLASDYYYPAPIAAAFELAARGALPLAHAWRLISSNPARAAGLDDRGELDRHLRADAILVDDSVPGLPRVCATIVGGRVAYSTGQWAMRPARDAVQLDAA</sequence>
<accession>A0ABR5TBT2</accession>
<keyword evidence="1" id="KW-0963">Cytoplasm</keyword>
<evidence type="ECO:0000313" key="3">
    <source>
        <dbReference type="Proteomes" id="UP000070255"/>
    </source>
</evidence>
<dbReference type="Proteomes" id="UP000070255">
    <property type="component" value="Unassembled WGS sequence"/>
</dbReference>
<dbReference type="InterPro" id="IPR012696">
    <property type="entry name" value="PhnM"/>
</dbReference>
<dbReference type="SUPFAM" id="SSF51556">
    <property type="entry name" value="Metallo-dependent hydrolases"/>
    <property type="match status" value="1"/>
</dbReference>
<dbReference type="SUPFAM" id="SSF51338">
    <property type="entry name" value="Composite domain of metallo-dependent hydrolases"/>
    <property type="match status" value="1"/>
</dbReference>
<dbReference type="EMBL" id="LNJQ01000004">
    <property type="protein sequence ID" value="KWZ39242.1"/>
    <property type="molecule type" value="Genomic_DNA"/>
</dbReference>
<dbReference type="InterPro" id="IPR051781">
    <property type="entry name" value="Metallo-dep_Hydrolase"/>
</dbReference>
<proteinExistence type="predicted"/>
<comment type="caution">
    <text evidence="2">The sequence shown here is derived from an EMBL/GenBank/DDBJ whole genome shotgun (WGS) entry which is preliminary data.</text>
</comment>
<protein>
    <submittedName>
        <fullName evidence="2">Alpha-D-ribose 1-methylphosphonate 5-triphosphate diphosphatase</fullName>
    </submittedName>
</protein>
<evidence type="ECO:0000313" key="2">
    <source>
        <dbReference type="EMBL" id="KWZ39242.1"/>
    </source>
</evidence>
<gene>
    <name evidence="2" type="ORF">WS72_20335</name>
</gene>
<evidence type="ECO:0000256" key="1">
    <source>
        <dbReference type="ARBA" id="ARBA00022490"/>
    </source>
</evidence>
<dbReference type="InterPro" id="IPR011059">
    <property type="entry name" value="Metal-dep_hydrolase_composite"/>
</dbReference>
<dbReference type="RefSeq" id="WP_052145043.1">
    <property type="nucleotide sequence ID" value="NZ_LNJQ01000004.1"/>
</dbReference>
<keyword evidence="3" id="KW-1185">Reference proteome</keyword>
<organism evidence="2 3">
    <name type="scientific">Burkholderia savannae</name>
    <dbReference type="NCBI Taxonomy" id="1637837"/>
    <lineage>
        <taxon>Bacteria</taxon>
        <taxon>Pseudomonadati</taxon>
        <taxon>Pseudomonadota</taxon>
        <taxon>Betaproteobacteria</taxon>
        <taxon>Burkholderiales</taxon>
        <taxon>Burkholderiaceae</taxon>
        <taxon>Burkholderia</taxon>
        <taxon>pseudomallei group</taxon>
    </lineage>
</organism>
<dbReference type="PANTHER" id="PTHR43135">
    <property type="entry name" value="ALPHA-D-RIBOSE 1-METHYLPHOSPHONATE 5-TRIPHOSPHATE DIPHOSPHATASE"/>
    <property type="match status" value="1"/>
</dbReference>
<name>A0ABR5TBT2_9BURK</name>
<dbReference type="InterPro" id="IPR032466">
    <property type="entry name" value="Metal_Hydrolase"/>
</dbReference>
<dbReference type="Gene3D" id="3.20.20.140">
    <property type="entry name" value="Metal-dependent hydrolases"/>
    <property type="match status" value="2"/>
</dbReference>